<evidence type="ECO:0000313" key="1">
    <source>
        <dbReference type="EMBL" id="EHJ91184.1"/>
    </source>
</evidence>
<accession>A0A7U9GEN0</accession>
<dbReference type="Proteomes" id="UP000005756">
    <property type="component" value="Unassembled WGS sequence"/>
</dbReference>
<evidence type="ECO:0000313" key="2">
    <source>
        <dbReference type="Proteomes" id="UP000005756"/>
    </source>
</evidence>
<name>A0A7U9GEN0_9GAMM</name>
<gene>
    <name evidence="1" type="ORF">KUC_3627</name>
</gene>
<protein>
    <submittedName>
        <fullName evidence="1">Uncharacterized protein</fullName>
    </submittedName>
</protein>
<dbReference type="EMBL" id="JH393260">
    <property type="protein sequence ID" value="EHJ91184.1"/>
    <property type="molecule type" value="Genomic_DNA"/>
</dbReference>
<sequence>MIGGAIFEFSAGAAEIALVGDRESDIASSCSALQVDADAVLKPPART</sequence>
<organism evidence="1 2">
    <name type="scientific">Vreelandella boliviensis LC1</name>
    <dbReference type="NCBI Taxonomy" id="1072583"/>
    <lineage>
        <taxon>Bacteria</taxon>
        <taxon>Pseudomonadati</taxon>
        <taxon>Pseudomonadota</taxon>
        <taxon>Gammaproteobacteria</taxon>
        <taxon>Oceanospirillales</taxon>
        <taxon>Halomonadaceae</taxon>
        <taxon>Vreelandella</taxon>
    </lineage>
</organism>
<proteinExistence type="predicted"/>
<dbReference type="AlphaFoldDB" id="A0A7U9GEN0"/>
<reference evidence="1 2" key="1">
    <citation type="submission" date="2011-10" db="EMBL/GenBank/DDBJ databases">
        <authorList>
            <person name="Quillaguamn J."/>
            <person name="Guzmn D."/>
            <person name="Balderrama-Subieta A."/>
            <person name="Cardona-Ortuo C."/>
            <person name="Guevara-Martnez M."/>
            <person name="Callisaya-Quispe N."/>
        </authorList>
    </citation>
    <scope>NUCLEOTIDE SEQUENCE [LARGE SCALE GENOMIC DNA]</scope>
    <source>
        <strain evidence="1 2">LC1</strain>
    </source>
</reference>